<keyword evidence="8" id="KW-1185">Reference proteome</keyword>
<dbReference type="InterPro" id="IPR011989">
    <property type="entry name" value="ARM-like"/>
</dbReference>
<name>A0A8T3AND0_DENNO</name>
<evidence type="ECO:0000256" key="2">
    <source>
        <dbReference type="ARBA" id="ARBA00022845"/>
    </source>
</evidence>
<feature type="repeat" description="Pumilio" evidence="4">
    <location>
        <begin position="709"/>
        <end position="744"/>
    </location>
</feature>
<comment type="function">
    <text evidence="3">Sequence-specific RNA-binding protein that regulates translation and mRNA stability by binding the 3'-UTR of target mRNAs.</text>
</comment>
<dbReference type="PROSITE" id="PS50302">
    <property type="entry name" value="PUM"/>
    <property type="match status" value="7"/>
</dbReference>
<dbReference type="Gene3D" id="1.25.10.10">
    <property type="entry name" value="Leucine-rich Repeat Variant"/>
    <property type="match status" value="1"/>
</dbReference>
<sequence length="848" mass="96370">MEGCLVEQDYDEFEKLLGEIPNATSGNHLLRQTSLSIHSQELDRDSIRKTREFSSSKKACSLSSPSRKASEPSNFPLPATNRGCISYNGDVAFSKCPQKLQRKLNKGYEFPEAIHREENSNLPDENCLARLLEEMSIEEKLTSKPSSPAPATSKQSPLNHTFLQNEQNVNHQNNSILRYDTIDMSLPPSGTLNGVTLSSIELEAQSPVMTRNELTNPCDGINGQCNVKLFKSGNVCEPNRIARSLLGNFSEHQQVCPINTMTMPNSCFNTHQLLPTAQGVQLPNVYQPNYYMDTRSPPTHIAQQGMLWHSMEDERFGRFYQQYLYAQNLQNQRPEVHQVPKNMNFGTGPFNGNPLHQCFEFPIPQHLEHCNQNLHLNSNTIYDKSNMLDYCQYQRQQSSERFENFCSWNGEKVLSANGLSCSVKDFQRHQMFDKVGMHGFPEKILTRSHGVNSVRVLRPSLFAPDQPLLFDENSLRWSNGNAHQPYGLNNGSLQLDNQSYRGSCADIFYSGIPSKSMQKKYNSVNEVLGRIVLLAKDQHGCRFLQRKFAEGCQEDIDKIFSEIIFHIIDLMTDPFGNYLIQKLLEVCNEEKMMFILKVVTRNNDELIRISCDMHGTRAVQKIIETVRTPEQISLVVSSLAPNIVSVMKHINGNHVAQRCLEYLSKYSKLLVDAAINHCVELATDRQGCCVLQKCLMHSDDDQKQMLIAKISSYSLILSKDQYGNYVVQYILDLHDPWATTVVLQQLMGNYDHLSVQKYSSNVVEKCLELAEKDNFAKIIQELMRSPQLSQILQDPYGNYVMQTALIESKVHEDLHRDLVEAIISHSSALRSSPYGKKVLSTALMSLKK</sequence>
<dbReference type="InterPro" id="IPR033712">
    <property type="entry name" value="Pumilio_RNA-bd"/>
</dbReference>
<dbReference type="SUPFAM" id="SSF48371">
    <property type="entry name" value="ARM repeat"/>
    <property type="match status" value="1"/>
</dbReference>
<gene>
    <name evidence="7" type="ORF">KFK09_020772</name>
</gene>
<feature type="repeat" description="Pumilio" evidence="4">
    <location>
        <begin position="598"/>
        <end position="637"/>
    </location>
</feature>
<proteinExistence type="predicted"/>
<dbReference type="CDD" id="cd07920">
    <property type="entry name" value="Pumilio"/>
    <property type="match status" value="1"/>
</dbReference>
<dbReference type="GO" id="GO:0003729">
    <property type="term" value="F:mRNA binding"/>
    <property type="evidence" value="ECO:0007669"/>
    <property type="project" value="TreeGrafter"/>
</dbReference>
<keyword evidence="1" id="KW-0677">Repeat</keyword>
<evidence type="ECO:0000256" key="5">
    <source>
        <dbReference type="SAM" id="MobiDB-lite"/>
    </source>
</evidence>
<dbReference type="InterPro" id="IPR033133">
    <property type="entry name" value="PUM-HD"/>
</dbReference>
<keyword evidence="2" id="KW-0810">Translation regulation</keyword>
<dbReference type="SMR" id="A0A8T3AND0"/>
<dbReference type="GO" id="GO:0006417">
    <property type="term" value="P:regulation of translation"/>
    <property type="evidence" value="ECO:0007669"/>
    <property type="project" value="UniProtKB-KW"/>
</dbReference>
<evidence type="ECO:0000256" key="4">
    <source>
        <dbReference type="PROSITE-ProRule" id="PRU00317"/>
    </source>
</evidence>
<reference evidence="7" key="1">
    <citation type="journal article" date="2022" name="Front. Genet.">
        <title>Chromosome-Scale Assembly of the Dendrobium nobile Genome Provides Insights Into the Molecular Mechanism of the Biosynthesis of the Medicinal Active Ingredient of Dendrobium.</title>
        <authorList>
            <person name="Xu Q."/>
            <person name="Niu S.-C."/>
            <person name="Li K.-L."/>
            <person name="Zheng P.-J."/>
            <person name="Zhang X.-J."/>
            <person name="Jia Y."/>
            <person name="Liu Y."/>
            <person name="Niu Y.-X."/>
            <person name="Yu L.-H."/>
            <person name="Chen D.-F."/>
            <person name="Zhang G.-Q."/>
        </authorList>
    </citation>
    <scope>NUCLEOTIDE SEQUENCE</scope>
    <source>
        <tissue evidence="7">Leaf</tissue>
    </source>
</reference>
<evidence type="ECO:0000313" key="7">
    <source>
        <dbReference type="EMBL" id="KAI0497541.1"/>
    </source>
</evidence>
<evidence type="ECO:0000256" key="1">
    <source>
        <dbReference type="ARBA" id="ARBA00022737"/>
    </source>
</evidence>
<comment type="caution">
    <text evidence="7">The sequence shown here is derived from an EMBL/GenBank/DDBJ whole genome shotgun (WGS) entry which is preliminary data.</text>
</comment>
<dbReference type="PROSITE" id="PS50303">
    <property type="entry name" value="PUM_HD"/>
    <property type="match status" value="1"/>
</dbReference>
<dbReference type="PANTHER" id="PTHR12537:SF147">
    <property type="entry name" value="PUMILIO HOMOLOG 12"/>
    <property type="match status" value="1"/>
</dbReference>
<feature type="repeat" description="Pumilio" evidence="4">
    <location>
        <begin position="526"/>
        <end position="561"/>
    </location>
</feature>
<dbReference type="FunFam" id="1.25.10.10:FF:000237">
    <property type="entry name" value="Pumilio homolog 9"/>
    <property type="match status" value="1"/>
</dbReference>
<feature type="repeat" description="Pumilio" evidence="4">
    <location>
        <begin position="668"/>
        <end position="708"/>
    </location>
</feature>
<feature type="repeat" description="Pumilio" evidence="4">
    <location>
        <begin position="781"/>
        <end position="820"/>
    </location>
</feature>
<feature type="domain" description="PUM-HD" evidence="6">
    <location>
        <begin position="500"/>
        <end position="846"/>
    </location>
</feature>
<feature type="region of interest" description="Disordered" evidence="5">
    <location>
        <begin position="58"/>
        <end position="80"/>
    </location>
</feature>
<dbReference type="EMBL" id="JAGYWB010000015">
    <property type="protein sequence ID" value="KAI0497541.1"/>
    <property type="molecule type" value="Genomic_DNA"/>
</dbReference>
<dbReference type="OrthoDB" id="668540at2759"/>
<dbReference type="SMART" id="SM00025">
    <property type="entry name" value="Pumilio"/>
    <property type="match status" value="8"/>
</dbReference>
<feature type="repeat" description="Pumilio" evidence="4">
    <location>
        <begin position="562"/>
        <end position="597"/>
    </location>
</feature>
<dbReference type="AlphaFoldDB" id="A0A8T3AND0"/>
<dbReference type="Proteomes" id="UP000829196">
    <property type="component" value="Unassembled WGS sequence"/>
</dbReference>
<dbReference type="Pfam" id="PF00806">
    <property type="entry name" value="PUF"/>
    <property type="match status" value="8"/>
</dbReference>
<dbReference type="GO" id="GO:0005737">
    <property type="term" value="C:cytoplasm"/>
    <property type="evidence" value="ECO:0007669"/>
    <property type="project" value="TreeGrafter"/>
</dbReference>
<organism evidence="7 8">
    <name type="scientific">Dendrobium nobile</name>
    <name type="common">Orchid</name>
    <dbReference type="NCBI Taxonomy" id="94219"/>
    <lineage>
        <taxon>Eukaryota</taxon>
        <taxon>Viridiplantae</taxon>
        <taxon>Streptophyta</taxon>
        <taxon>Embryophyta</taxon>
        <taxon>Tracheophyta</taxon>
        <taxon>Spermatophyta</taxon>
        <taxon>Magnoliopsida</taxon>
        <taxon>Liliopsida</taxon>
        <taxon>Asparagales</taxon>
        <taxon>Orchidaceae</taxon>
        <taxon>Epidendroideae</taxon>
        <taxon>Malaxideae</taxon>
        <taxon>Dendrobiinae</taxon>
        <taxon>Dendrobium</taxon>
    </lineage>
</organism>
<dbReference type="PANTHER" id="PTHR12537">
    <property type="entry name" value="RNA BINDING PROTEIN PUMILIO-RELATED"/>
    <property type="match status" value="1"/>
</dbReference>
<evidence type="ECO:0000259" key="6">
    <source>
        <dbReference type="PROSITE" id="PS50303"/>
    </source>
</evidence>
<accession>A0A8T3AND0</accession>
<evidence type="ECO:0000256" key="3">
    <source>
        <dbReference type="ARBA" id="ARBA00058490"/>
    </source>
</evidence>
<dbReference type="InterPro" id="IPR001313">
    <property type="entry name" value="Pumilio_RNA-bd_rpt"/>
</dbReference>
<evidence type="ECO:0000313" key="8">
    <source>
        <dbReference type="Proteomes" id="UP000829196"/>
    </source>
</evidence>
<dbReference type="InterPro" id="IPR016024">
    <property type="entry name" value="ARM-type_fold"/>
</dbReference>
<protein>
    <recommendedName>
        <fullName evidence="6">PUM-HD domain-containing protein</fullName>
    </recommendedName>
</protein>
<feature type="repeat" description="Pumilio" evidence="4">
    <location>
        <begin position="745"/>
        <end position="780"/>
    </location>
</feature>